<dbReference type="EMBL" id="LN890655">
    <property type="protein sequence ID" value="CUS05216.2"/>
    <property type="molecule type" value="Genomic_DNA"/>
</dbReference>
<keyword evidence="2" id="KW-1003">Cell membrane</keyword>
<dbReference type="OrthoDB" id="9779786at2"/>
<evidence type="ECO:0000256" key="7">
    <source>
        <dbReference type="SAM" id="Phobius"/>
    </source>
</evidence>
<dbReference type="Pfam" id="PF02588">
    <property type="entry name" value="YitT_membrane"/>
    <property type="match status" value="1"/>
</dbReference>
<feature type="transmembrane region" description="Helical" evidence="7">
    <location>
        <begin position="185"/>
        <end position="204"/>
    </location>
</feature>
<evidence type="ECO:0000256" key="6">
    <source>
        <dbReference type="SAM" id="MobiDB-lite"/>
    </source>
</evidence>
<sequence length="321" mass="35333">MNINHENDMNDNPKANGRLHQARQRIRQLRQHRRAESVARIARDYALIIMGSLLLALSMHLFFIPHQLVAGGLSGTAQIINKFTGWPIGMLSFVLNIPLFIVGWRYLGGYRFLARTVLASFVFSAALDGLQHFWSNANLTDDLALNALYGGITAGVAVGLLFRARATSGGTDILARILERRFGTPLSQAYLYTDGIVVFLAGLAFGWERALYAVIALYVGGVLVEVTLNGSNVMRVATIITNEPTAVADRIMADLDRGVTDWSGRGMYTGAERHVLLCAVSRADTVLLKHIIHEADPQAFVIIGQAQEVFGEGFRKLREPK</sequence>
<organism evidence="9 10">
    <name type="scientific">Candidatus Promineifilum breve</name>
    <dbReference type="NCBI Taxonomy" id="1806508"/>
    <lineage>
        <taxon>Bacteria</taxon>
        <taxon>Bacillati</taxon>
        <taxon>Chloroflexota</taxon>
        <taxon>Ardenticatenia</taxon>
        <taxon>Candidatus Promineifilales</taxon>
        <taxon>Candidatus Promineifilaceae</taxon>
        <taxon>Candidatus Promineifilum</taxon>
    </lineage>
</organism>
<accession>A0A160T4Y6</accession>
<evidence type="ECO:0000259" key="8">
    <source>
        <dbReference type="Pfam" id="PF10035"/>
    </source>
</evidence>
<keyword evidence="3 7" id="KW-0812">Transmembrane</keyword>
<dbReference type="Gene3D" id="3.30.70.120">
    <property type="match status" value="1"/>
</dbReference>
<dbReference type="AlphaFoldDB" id="A0A160T4Y6"/>
<evidence type="ECO:0000256" key="2">
    <source>
        <dbReference type="ARBA" id="ARBA00022475"/>
    </source>
</evidence>
<keyword evidence="4 7" id="KW-1133">Transmembrane helix</keyword>
<feature type="transmembrane region" description="Helical" evidence="7">
    <location>
        <begin position="116"/>
        <end position="134"/>
    </location>
</feature>
<dbReference type="PANTHER" id="PTHR33545">
    <property type="entry name" value="UPF0750 MEMBRANE PROTEIN YITT-RELATED"/>
    <property type="match status" value="1"/>
</dbReference>
<feature type="region of interest" description="Disordered" evidence="6">
    <location>
        <begin position="1"/>
        <end position="21"/>
    </location>
</feature>
<dbReference type="KEGG" id="pbf:CFX0092_A3338"/>
<protein>
    <recommendedName>
        <fullName evidence="8">DUF2179 domain-containing protein</fullName>
    </recommendedName>
</protein>
<dbReference type="PANTHER" id="PTHR33545:SF5">
    <property type="entry name" value="UPF0750 MEMBRANE PROTEIN YITT"/>
    <property type="match status" value="1"/>
</dbReference>
<dbReference type="Proteomes" id="UP000215027">
    <property type="component" value="Chromosome I"/>
</dbReference>
<evidence type="ECO:0000256" key="3">
    <source>
        <dbReference type="ARBA" id="ARBA00022692"/>
    </source>
</evidence>
<feature type="transmembrane region" description="Helical" evidence="7">
    <location>
        <begin position="146"/>
        <end position="164"/>
    </location>
</feature>
<evidence type="ECO:0000256" key="4">
    <source>
        <dbReference type="ARBA" id="ARBA00022989"/>
    </source>
</evidence>
<name>A0A160T4Y6_9CHLR</name>
<dbReference type="InterPro" id="IPR019264">
    <property type="entry name" value="DUF2179"/>
</dbReference>
<feature type="domain" description="DUF2179" evidence="8">
    <location>
        <begin position="257"/>
        <end position="311"/>
    </location>
</feature>
<dbReference type="InterPro" id="IPR051461">
    <property type="entry name" value="UPF0750_membrane"/>
</dbReference>
<proteinExistence type="predicted"/>
<dbReference type="InterPro" id="IPR015867">
    <property type="entry name" value="N-reg_PII/ATP_PRibTrfase_C"/>
</dbReference>
<reference evidence="9" key="1">
    <citation type="submission" date="2016-01" db="EMBL/GenBank/DDBJ databases">
        <authorList>
            <person name="Mcilroy J.S."/>
            <person name="Karst M S."/>
            <person name="Albertsen M."/>
        </authorList>
    </citation>
    <scope>NUCLEOTIDE SEQUENCE</scope>
    <source>
        <strain evidence="9">Cfx-K</strain>
    </source>
</reference>
<keyword evidence="10" id="KW-1185">Reference proteome</keyword>
<dbReference type="CDD" id="cd16380">
    <property type="entry name" value="YitT_C"/>
    <property type="match status" value="1"/>
</dbReference>
<evidence type="ECO:0000313" key="10">
    <source>
        <dbReference type="Proteomes" id="UP000215027"/>
    </source>
</evidence>
<evidence type="ECO:0000256" key="5">
    <source>
        <dbReference type="ARBA" id="ARBA00023136"/>
    </source>
</evidence>
<dbReference type="InterPro" id="IPR003740">
    <property type="entry name" value="YitT"/>
</dbReference>
<feature type="transmembrane region" description="Helical" evidence="7">
    <location>
        <begin position="45"/>
        <end position="64"/>
    </location>
</feature>
<gene>
    <name evidence="9" type="ORF">CFX0092_A3338</name>
</gene>
<dbReference type="GO" id="GO:0005886">
    <property type="term" value="C:plasma membrane"/>
    <property type="evidence" value="ECO:0007669"/>
    <property type="project" value="UniProtKB-SubCell"/>
</dbReference>
<evidence type="ECO:0000313" key="9">
    <source>
        <dbReference type="EMBL" id="CUS05216.2"/>
    </source>
</evidence>
<feature type="transmembrane region" description="Helical" evidence="7">
    <location>
        <begin position="210"/>
        <end position="228"/>
    </location>
</feature>
<dbReference type="Pfam" id="PF10035">
    <property type="entry name" value="DUF2179"/>
    <property type="match status" value="1"/>
</dbReference>
<feature type="transmembrane region" description="Helical" evidence="7">
    <location>
        <begin position="84"/>
        <end position="104"/>
    </location>
</feature>
<comment type="subcellular location">
    <subcellularLocation>
        <location evidence="1">Cell membrane</location>
        <topology evidence="1">Multi-pass membrane protein</topology>
    </subcellularLocation>
</comment>
<keyword evidence="5 7" id="KW-0472">Membrane</keyword>
<dbReference type="PIRSF" id="PIRSF006483">
    <property type="entry name" value="Membrane_protein_YitT"/>
    <property type="match status" value="1"/>
</dbReference>
<evidence type="ECO:0000256" key="1">
    <source>
        <dbReference type="ARBA" id="ARBA00004651"/>
    </source>
</evidence>